<evidence type="ECO:0000313" key="11">
    <source>
        <dbReference type="Proteomes" id="UP001494902"/>
    </source>
</evidence>
<evidence type="ECO:0000256" key="6">
    <source>
        <dbReference type="ARBA" id="ARBA00023136"/>
    </source>
</evidence>
<keyword evidence="6 8" id="KW-0472">Membrane</keyword>
<feature type="transmembrane region" description="Helical" evidence="8">
    <location>
        <begin position="336"/>
        <end position="356"/>
    </location>
</feature>
<dbReference type="PANTHER" id="PTHR42718">
    <property type="entry name" value="MAJOR FACILITATOR SUPERFAMILY MULTIDRUG TRANSPORTER MFSC"/>
    <property type="match status" value="1"/>
</dbReference>
<feature type="compositionally biased region" description="Polar residues" evidence="7">
    <location>
        <begin position="499"/>
        <end position="508"/>
    </location>
</feature>
<reference evidence="10 11" key="1">
    <citation type="submission" date="2024-03" db="EMBL/GenBank/DDBJ databases">
        <title>Draft genome sequence of Pseudonocardia nematodicida JCM 31783.</title>
        <authorList>
            <person name="Butdee W."/>
            <person name="Duangmal K."/>
        </authorList>
    </citation>
    <scope>NUCLEOTIDE SEQUENCE [LARGE SCALE GENOMIC DNA]</scope>
    <source>
        <strain evidence="10 11">JCM 31783</strain>
    </source>
</reference>
<feature type="transmembrane region" description="Helical" evidence="8">
    <location>
        <begin position="105"/>
        <end position="127"/>
    </location>
</feature>
<protein>
    <submittedName>
        <fullName evidence="10">DHA2 family efflux MFS transporter permease subunit</fullName>
    </submittedName>
</protein>
<comment type="subcellular location">
    <subcellularLocation>
        <location evidence="1">Cell membrane</location>
        <topology evidence="1">Multi-pass membrane protein</topology>
    </subcellularLocation>
</comment>
<evidence type="ECO:0000256" key="7">
    <source>
        <dbReference type="SAM" id="MobiDB-lite"/>
    </source>
</evidence>
<keyword evidence="3" id="KW-1003">Cell membrane</keyword>
<evidence type="ECO:0000256" key="4">
    <source>
        <dbReference type="ARBA" id="ARBA00022692"/>
    </source>
</evidence>
<dbReference type="RefSeq" id="WP_349298788.1">
    <property type="nucleotide sequence ID" value="NZ_JBEDNQ010000005.1"/>
</dbReference>
<comment type="caution">
    <text evidence="10">The sequence shown here is derived from an EMBL/GenBank/DDBJ whole genome shotgun (WGS) entry which is preliminary data.</text>
</comment>
<feature type="region of interest" description="Disordered" evidence="7">
    <location>
        <begin position="493"/>
        <end position="516"/>
    </location>
</feature>
<dbReference type="InterPro" id="IPR011701">
    <property type="entry name" value="MFS"/>
</dbReference>
<dbReference type="Proteomes" id="UP001494902">
    <property type="component" value="Unassembled WGS sequence"/>
</dbReference>
<evidence type="ECO:0000256" key="5">
    <source>
        <dbReference type="ARBA" id="ARBA00022989"/>
    </source>
</evidence>
<feature type="transmembrane region" description="Helical" evidence="8">
    <location>
        <begin position="12"/>
        <end position="43"/>
    </location>
</feature>
<organism evidence="10 11">
    <name type="scientific">Pseudonocardia nematodicida</name>
    <dbReference type="NCBI Taxonomy" id="1206997"/>
    <lineage>
        <taxon>Bacteria</taxon>
        <taxon>Bacillati</taxon>
        <taxon>Actinomycetota</taxon>
        <taxon>Actinomycetes</taxon>
        <taxon>Pseudonocardiales</taxon>
        <taxon>Pseudonocardiaceae</taxon>
        <taxon>Pseudonocardia</taxon>
    </lineage>
</organism>
<keyword evidence="11" id="KW-1185">Reference proteome</keyword>
<keyword evidence="2" id="KW-0813">Transport</keyword>
<dbReference type="Gene3D" id="1.20.1250.20">
    <property type="entry name" value="MFS general substrate transporter like domains"/>
    <property type="match status" value="1"/>
</dbReference>
<evidence type="ECO:0000259" key="9">
    <source>
        <dbReference type="PROSITE" id="PS50850"/>
    </source>
</evidence>
<feature type="transmembrane region" description="Helical" evidence="8">
    <location>
        <begin position="272"/>
        <end position="295"/>
    </location>
</feature>
<evidence type="ECO:0000256" key="3">
    <source>
        <dbReference type="ARBA" id="ARBA00022475"/>
    </source>
</evidence>
<dbReference type="SUPFAM" id="SSF103473">
    <property type="entry name" value="MFS general substrate transporter"/>
    <property type="match status" value="1"/>
</dbReference>
<sequence length="516" mass="54075">MTQERDDGPSPWPALWALVIGFFMILVDATIVTVATPALLVAFDADVNSVLWVTSAYLLAYVVPLLVSGRLGDRFGPKHVYLTGLAVFTLASLWCGLTSSVGELVGARVVQGLGAALMTPQTMAVITRTFPASRRGRAMSLWGAVAGVATLCGPILGGVLVGGLGWEWIFFVNVPFGVLAFVAVWWLVPSLPTSRRRFDLLGVVLSAAGMFLLVFGIQEGQKYDWGPIVGPVPVWALVVAGAVLLAVFVWWQGRTRAEPLVALRLFRDRNFSLANVAICTVGFAVTAQGFPLMIYAQSVRGFTPTEAALLLAPLAILSGGLAPWTGRLTDRVHPRLIGGFGMATFVIGLLWLAAVMGPETPVWQLLLPIALLGVSNSCVWAPISTSATRNLPMEQAGSGSGVYNTTRQVGAVLGSAGIAALMEWRITALVPGVAAGAGSPEAAVAVGPLADEVRDPFAQAMAQAVLLPAGVLVIGFVAVACFATPRHLLARRAAGGAPQSDTPQSGTPQPGEPLTR</sequence>
<feature type="transmembrane region" description="Helical" evidence="8">
    <location>
        <begin position="168"/>
        <end position="188"/>
    </location>
</feature>
<feature type="transmembrane region" description="Helical" evidence="8">
    <location>
        <begin position="232"/>
        <end position="251"/>
    </location>
</feature>
<evidence type="ECO:0000256" key="1">
    <source>
        <dbReference type="ARBA" id="ARBA00004651"/>
    </source>
</evidence>
<evidence type="ECO:0000313" key="10">
    <source>
        <dbReference type="EMBL" id="MEQ3551717.1"/>
    </source>
</evidence>
<keyword evidence="5 8" id="KW-1133">Transmembrane helix</keyword>
<feature type="transmembrane region" description="Helical" evidence="8">
    <location>
        <begin position="307"/>
        <end position="324"/>
    </location>
</feature>
<keyword evidence="4 8" id="KW-0812">Transmembrane</keyword>
<feature type="transmembrane region" description="Helical" evidence="8">
    <location>
        <begin position="49"/>
        <end position="67"/>
    </location>
</feature>
<dbReference type="Gene3D" id="1.20.1720.10">
    <property type="entry name" value="Multidrug resistance protein D"/>
    <property type="match status" value="1"/>
</dbReference>
<dbReference type="PROSITE" id="PS50850">
    <property type="entry name" value="MFS"/>
    <property type="match status" value="1"/>
</dbReference>
<feature type="transmembrane region" description="Helical" evidence="8">
    <location>
        <begin position="79"/>
        <end position="99"/>
    </location>
</feature>
<dbReference type="Pfam" id="PF07690">
    <property type="entry name" value="MFS_1"/>
    <property type="match status" value="1"/>
</dbReference>
<feature type="transmembrane region" description="Helical" evidence="8">
    <location>
        <begin position="362"/>
        <end position="383"/>
    </location>
</feature>
<dbReference type="PRINTS" id="PR01036">
    <property type="entry name" value="TCRTETB"/>
</dbReference>
<feature type="domain" description="Major facilitator superfamily (MFS) profile" evidence="9">
    <location>
        <begin position="14"/>
        <end position="487"/>
    </location>
</feature>
<dbReference type="PANTHER" id="PTHR42718:SF42">
    <property type="entry name" value="EXPORT PROTEIN"/>
    <property type="match status" value="1"/>
</dbReference>
<gene>
    <name evidence="10" type="ORF">WIS52_14685</name>
</gene>
<feature type="transmembrane region" description="Helical" evidence="8">
    <location>
        <begin position="464"/>
        <end position="485"/>
    </location>
</feature>
<name>A0ABV1KB63_9PSEU</name>
<feature type="transmembrane region" description="Helical" evidence="8">
    <location>
        <begin position="139"/>
        <end position="162"/>
    </location>
</feature>
<feature type="transmembrane region" description="Helical" evidence="8">
    <location>
        <begin position="200"/>
        <end position="217"/>
    </location>
</feature>
<dbReference type="EMBL" id="JBEDNQ010000005">
    <property type="protein sequence ID" value="MEQ3551717.1"/>
    <property type="molecule type" value="Genomic_DNA"/>
</dbReference>
<evidence type="ECO:0000256" key="2">
    <source>
        <dbReference type="ARBA" id="ARBA00022448"/>
    </source>
</evidence>
<dbReference type="CDD" id="cd17321">
    <property type="entry name" value="MFS_MMR_MDR_like"/>
    <property type="match status" value="1"/>
</dbReference>
<accession>A0ABV1KB63</accession>
<evidence type="ECO:0000256" key="8">
    <source>
        <dbReference type="SAM" id="Phobius"/>
    </source>
</evidence>
<dbReference type="NCBIfam" id="TIGR00711">
    <property type="entry name" value="efflux_EmrB"/>
    <property type="match status" value="1"/>
</dbReference>
<dbReference type="InterPro" id="IPR020846">
    <property type="entry name" value="MFS_dom"/>
</dbReference>
<dbReference type="InterPro" id="IPR036259">
    <property type="entry name" value="MFS_trans_sf"/>
</dbReference>
<proteinExistence type="predicted"/>
<dbReference type="InterPro" id="IPR004638">
    <property type="entry name" value="EmrB-like"/>
</dbReference>